<dbReference type="EC" id="2.1.1.37" evidence="7"/>
<proteinExistence type="inferred from homology"/>
<protein>
    <recommendedName>
        <fullName evidence="7">Cytosine-specific methyltransferase</fullName>
        <ecNumber evidence="7">2.1.1.37</ecNumber>
    </recommendedName>
</protein>
<evidence type="ECO:0000256" key="3">
    <source>
        <dbReference type="ARBA" id="ARBA00022691"/>
    </source>
</evidence>
<gene>
    <name evidence="8" type="ORF">EWV77_19990</name>
</gene>
<comment type="catalytic activity">
    <reaction evidence="7">
        <text>a 2'-deoxycytidine in DNA + S-adenosyl-L-methionine = a 5-methyl-2'-deoxycytidine in DNA + S-adenosyl-L-homocysteine + H(+)</text>
        <dbReference type="Rhea" id="RHEA:13681"/>
        <dbReference type="Rhea" id="RHEA-COMP:11369"/>
        <dbReference type="Rhea" id="RHEA-COMP:11370"/>
        <dbReference type="ChEBI" id="CHEBI:15378"/>
        <dbReference type="ChEBI" id="CHEBI:57856"/>
        <dbReference type="ChEBI" id="CHEBI:59789"/>
        <dbReference type="ChEBI" id="CHEBI:85452"/>
        <dbReference type="ChEBI" id="CHEBI:85454"/>
        <dbReference type="EC" id="2.1.1.37"/>
    </reaction>
</comment>
<dbReference type="SUPFAM" id="SSF53335">
    <property type="entry name" value="S-adenosyl-L-methionine-dependent methyltransferases"/>
    <property type="match status" value="1"/>
</dbReference>
<dbReference type="InterPro" id="IPR018117">
    <property type="entry name" value="C5_DNA_meth_AS"/>
</dbReference>
<dbReference type="PRINTS" id="PR00105">
    <property type="entry name" value="C5METTRFRASE"/>
</dbReference>
<dbReference type="InterPro" id="IPR050390">
    <property type="entry name" value="C5-Methyltransferase"/>
</dbReference>
<dbReference type="PANTHER" id="PTHR10629">
    <property type="entry name" value="CYTOSINE-SPECIFIC METHYLTRANSFERASE"/>
    <property type="match status" value="1"/>
</dbReference>
<name>A0A552HBN0_MICVR</name>
<dbReference type="PROSITE" id="PS00095">
    <property type="entry name" value="C5_MTASE_2"/>
    <property type="match status" value="1"/>
</dbReference>
<dbReference type="Gene3D" id="3.90.120.10">
    <property type="entry name" value="DNA Methylase, subunit A, domain 2"/>
    <property type="match status" value="1"/>
</dbReference>
<dbReference type="PANTHER" id="PTHR10629:SF52">
    <property type="entry name" value="DNA (CYTOSINE-5)-METHYLTRANSFERASE 1"/>
    <property type="match status" value="1"/>
</dbReference>
<dbReference type="InterPro" id="IPR031303">
    <property type="entry name" value="C5_meth_CS"/>
</dbReference>
<evidence type="ECO:0000256" key="2">
    <source>
        <dbReference type="ARBA" id="ARBA00022679"/>
    </source>
</evidence>
<accession>A0A552HBN0</accession>
<comment type="caution">
    <text evidence="8">The sequence shown here is derived from an EMBL/GenBank/DDBJ whole genome shotgun (WGS) entry which is preliminary data.</text>
</comment>
<dbReference type="Gene3D" id="3.40.50.150">
    <property type="entry name" value="Vaccinia Virus protein VP39"/>
    <property type="match status" value="1"/>
</dbReference>
<dbReference type="PROSITE" id="PS51679">
    <property type="entry name" value="SAM_MT_C5"/>
    <property type="match status" value="1"/>
</dbReference>
<evidence type="ECO:0000256" key="5">
    <source>
        <dbReference type="PROSITE-ProRule" id="PRU01016"/>
    </source>
</evidence>
<evidence type="ECO:0000256" key="1">
    <source>
        <dbReference type="ARBA" id="ARBA00022603"/>
    </source>
</evidence>
<reference evidence="8 9" key="1">
    <citation type="submission" date="2019-01" db="EMBL/GenBank/DDBJ databases">
        <title>Coherence of Microcystis species and biogeography revealed through population genomics.</title>
        <authorList>
            <person name="Perez-Carrascal O.M."/>
            <person name="Terrat Y."/>
            <person name="Giani A."/>
            <person name="Fortin N."/>
            <person name="Tromas N."/>
            <person name="Shapiro B.J."/>
        </authorList>
    </citation>
    <scope>NUCLEOTIDE SEQUENCE [LARGE SCALE GENOMIC DNA]</scope>
    <source>
        <strain evidence="8">Mv_BB_P_19951000_S68D</strain>
    </source>
</reference>
<dbReference type="NCBIfam" id="TIGR00675">
    <property type="entry name" value="dcm"/>
    <property type="match status" value="1"/>
</dbReference>
<dbReference type="EMBL" id="SFAZ01000283">
    <property type="protein sequence ID" value="TRU68617.1"/>
    <property type="molecule type" value="Genomic_DNA"/>
</dbReference>
<evidence type="ECO:0000313" key="9">
    <source>
        <dbReference type="Proteomes" id="UP000320674"/>
    </source>
</evidence>
<keyword evidence="1 5" id="KW-0489">Methyltransferase</keyword>
<dbReference type="InterPro" id="IPR001525">
    <property type="entry name" value="C5_MeTfrase"/>
</dbReference>
<dbReference type="InterPro" id="IPR029063">
    <property type="entry name" value="SAM-dependent_MTases_sf"/>
</dbReference>
<evidence type="ECO:0000256" key="4">
    <source>
        <dbReference type="ARBA" id="ARBA00022747"/>
    </source>
</evidence>
<keyword evidence="3 5" id="KW-0949">S-adenosyl-L-methionine</keyword>
<sequence>MKHRPIAIDLFAGCGGMSLGLEAAGFDIAIAVEFDAVHSLVHHFNFPYCQTICRDIAKVTSREILDLLKLKGYATDVSLIAGGPPCQGFSLIGKRQIDDPRNSLVFQYLRIVKEIKPKYFIFENVPGMATGKHKQFLEELISEFEAIGYTINQPIKILDASEYGAPQKRKRLILIGSRKDVTMATYPAVLSGEKSAFTSVYDAISDLELIPAFIDTDLGIPASKLDYSGKRKKYSVQPRDIFKLCHQRTVDTKIYGHIGSVHTQKSIDRFILTEPGTVERKSRFLKLSPTGLCNTLRAGTNSDKGAYTAPRPIHYYIPRCITVREAARLHTFPDWFQFHRTIWHGFREIGNAVIPLLSKELGDAVMRAMNVNTANLNRVILEKMPVELLLYNMSQASNYWGIDDDVIPKRKRGVSQRLVSI</sequence>
<evidence type="ECO:0000256" key="6">
    <source>
        <dbReference type="RuleBase" id="RU000416"/>
    </source>
</evidence>
<dbReference type="GO" id="GO:0009307">
    <property type="term" value="P:DNA restriction-modification system"/>
    <property type="evidence" value="ECO:0007669"/>
    <property type="project" value="UniProtKB-KW"/>
</dbReference>
<dbReference type="Pfam" id="PF00145">
    <property type="entry name" value="DNA_methylase"/>
    <property type="match status" value="1"/>
</dbReference>
<dbReference type="PROSITE" id="PS00094">
    <property type="entry name" value="C5_MTASE_1"/>
    <property type="match status" value="1"/>
</dbReference>
<keyword evidence="4" id="KW-0680">Restriction system</keyword>
<dbReference type="Proteomes" id="UP000320674">
    <property type="component" value="Unassembled WGS sequence"/>
</dbReference>
<evidence type="ECO:0000313" key="8">
    <source>
        <dbReference type="EMBL" id="TRU68617.1"/>
    </source>
</evidence>
<dbReference type="AlphaFoldDB" id="A0A552HBN0"/>
<comment type="similarity">
    <text evidence="5 6">Belongs to the class I-like SAM-binding methyltransferase superfamily. C5-methyltransferase family.</text>
</comment>
<keyword evidence="2 5" id="KW-0808">Transferase</keyword>
<organism evidence="8 9">
    <name type="scientific">Microcystis viridis Mv_BB_P_19951000_S68D</name>
    <dbReference type="NCBI Taxonomy" id="2486270"/>
    <lineage>
        <taxon>Bacteria</taxon>
        <taxon>Bacillati</taxon>
        <taxon>Cyanobacteriota</taxon>
        <taxon>Cyanophyceae</taxon>
        <taxon>Oscillatoriophycideae</taxon>
        <taxon>Chroococcales</taxon>
        <taxon>Microcystaceae</taxon>
        <taxon>Microcystis</taxon>
    </lineage>
</organism>
<dbReference type="GO" id="GO:0032259">
    <property type="term" value="P:methylation"/>
    <property type="evidence" value="ECO:0007669"/>
    <property type="project" value="UniProtKB-KW"/>
</dbReference>
<evidence type="ECO:0000256" key="7">
    <source>
        <dbReference type="RuleBase" id="RU000417"/>
    </source>
</evidence>
<feature type="active site" evidence="5">
    <location>
        <position position="86"/>
    </location>
</feature>
<dbReference type="GO" id="GO:0003886">
    <property type="term" value="F:DNA (cytosine-5-)-methyltransferase activity"/>
    <property type="evidence" value="ECO:0007669"/>
    <property type="project" value="UniProtKB-EC"/>
</dbReference>